<dbReference type="Proteomes" id="UP000218231">
    <property type="component" value="Unassembled WGS sequence"/>
</dbReference>
<evidence type="ECO:0000313" key="3">
    <source>
        <dbReference type="Proteomes" id="UP000218231"/>
    </source>
</evidence>
<proteinExistence type="predicted"/>
<dbReference type="AlphaFoldDB" id="A0A2A2KMR3"/>
<keyword evidence="1" id="KW-1133">Transmembrane helix</keyword>
<keyword evidence="3" id="KW-1185">Reference proteome</keyword>
<accession>A0A2A2KMR3</accession>
<comment type="caution">
    <text evidence="2">The sequence shown here is derived from an EMBL/GenBank/DDBJ whole genome shotgun (WGS) entry which is preliminary data.</text>
</comment>
<sequence>MSSNPSWWPYRISFDLVVKKSGFLVAGLIVGANIVSYYWQPMKSYERDLEAGKIALLKKYKSIHEERFAANN</sequence>
<reference evidence="2 3" key="1">
    <citation type="journal article" date="2017" name="Curr. Biol.">
        <title>Genome architecture and evolution of a unichromosomal asexual nematode.</title>
        <authorList>
            <person name="Fradin H."/>
            <person name="Zegar C."/>
            <person name="Gutwein M."/>
            <person name="Lucas J."/>
            <person name="Kovtun M."/>
            <person name="Corcoran D."/>
            <person name="Baugh L.R."/>
            <person name="Kiontke K."/>
            <person name="Gunsalus K."/>
            <person name="Fitch D.H."/>
            <person name="Piano F."/>
        </authorList>
    </citation>
    <scope>NUCLEOTIDE SEQUENCE [LARGE SCALE GENOMIC DNA]</scope>
    <source>
        <strain evidence="2">PF1309</strain>
    </source>
</reference>
<feature type="transmembrane region" description="Helical" evidence="1">
    <location>
        <begin position="20"/>
        <end position="39"/>
    </location>
</feature>
<evidence type="ECO:0000256" key="1">
    <source>
        <dbReference type="SAM" id="Phobius"/>
    </source>
</evidence>
<keyword evidence="1" id="KW-0812">Transmembrane</keyword>
<gene>
    <name evidence="2" type="ORF">WR25_13409</name>
</gene>
<keyword evidence="1" id="KW-0472">Membrane</keyword>
<protein>
    <submittedName>
        <fullName evidence="2">Uncharacterized protein</fullName>
    </submittedName>
</protein>
<organism evidence="2 3">
    <name type="scientific">Diploscapter pachys</name>
    <dbReference type="NCBI Taxonomy" id="2018661"/>
    <lineage>
        <taxon>Eukaryota</taxon>
        <taxon>Metazoa</taxon>
        <taxon>Ecdysozoa</taxon>
        <taxon>Nematoda</taxon>
        <taxon>Chromadorea</taxon>
        <taxon>Rhabditida</taxon>
        <taxon>Rhabditina</taxon>
        <taxon>Rhabditomorpha</taxon>
        <taxon>Rhabditoidea</taxon>
        <taxon>Rhabditidae</taxon>
        <taxon>Diploscapter</taxon>
    </lineage>
</organism>
<evidence type="ECO:0000313" key="2">
    <source>
        <dbReference type="EMBL" id="PAV75137.1"/>
    </source>
</evidence>
<dbReference type="OrthoDB" id="5843454at2759"/>
<name>A0A2A2KMR3_9BILA</name>
<dbReference type="EMBL" id="LIAE01008202">
    <property type="protein sequence ID" value="PAV75137.1"/>
    <property type="molecule type" value="Genomic_DNA"/>
</dbReference>